<feature type="modified residue" description="N6-(pyridoxal phosphate)lysine" evidence="6 7">
    <location>
        <position position="54"/>
    </location>
</feature>
<dbReference type="NCBIfam" id="TIGR00492">
    <property type="entry name" value="alr"/>
    <property type="match status" value="1"/>
</dbReference>
<keyword evidence="4 6" id="KW-0663">Pyridoxal phosphate</keyword>
<dbReference type="SMART" id="SM01005">
    <property type="entry name" value="Ala_racemase_C"/>
    <property type="match status" value="1"/>
</dbReference>
<dbReference type="InterPro" id="IPR000821">
    <property type="entry name" value="Ala_racemase"/>
</dbReference>
<sequence>MVFQSAIAPGLGPVTSSAAAAGATLTIDLAAIRRNYRALAARLKPGTVCSAVVKADSYGLGAARIAPMLADAGCRHFFVAHLGEAEAIRPLLPAACAIYVLHGVMPGAEAECLAAGATPVLNNLGQIERWAALAKREGRRLPAIVQIDSGMSRLGLPPEEIERLAAEPERLAGIDVHYVMSHLACADEPSHPANRAQLEAFEVRRRLLPAAPASFAASPGILLGPDYHFDLVRPGVALYGVSPVSGVPSPVEPVVRLEARVVQVREIGPGTGVGYGHTYIAERPMRIAAISVGYADGWIRHLGNRGAAFIGAHAAPFIGRISMDSATIDVSAIPGEIADGTPVELIGPHRSVEEVAVDAATIGYEILTNLGTRFHRIYVDA</sequence>
<feature type="domain" description="Alanine racemase C-terminal" evidence="9">
    <location>
        <begin position="254"/>
        <end position="379"/>
    </location>
</feature>
<dbReference type="Gene3D" id="3.20.20.10">
    <property type="entry name" value="Alanine racemase"/>
    <property type="match status" value="1"/>
</dbReference>
<dbReference type="GO" id="GO:0008784">
    <property type="term" value="F:alanine racemase activity"/>
    <property type="evidence" value="ECO:0007669"/>
    <property type="project" value="UniProtKB-UniRule"/>
</dbReference>
<organism evidence="10 11">
    <name type="scientific">Segnochrobactrum spirostomi</name>
    <dbReference type="NCBI Taxonomy" id="2608987"/>
    <lineage>
        <taxon>Bacteria</taxon>
        <taxon>Pseudomonadati</taxon>
        <taxon>Pseudomonadota</taxon>
        <taxon>Alphaproteobacteria</taxon>
        <taxon>Hyphomicrobiales</taxon>
        <taxon>Segnochrobactraceae</taxon>
        <taxon>Segnochrobactrum</taxon>
    </lineage>
</organism>
<feature type="binding site" evidence="6 8">
    <location>
        <position position="323"/>
    </location>
    <ligand>
        <name>substrate</name>
    </ligand>
</feature>
<comment type="catalytic activity">
    <reaction evidence="1 6">
        <text>L-alanine = D-alanine</text>
        <dbReference type="Rhea" id="RHEA:20249"/>
        <dbReference type="ChEBI" id="CHEBI:57416"/>
        <dbReference type="ChEBI" id="CHEBI:57972"/>
        <dbReference type="EC" id="5.1.1.1"/>
    </reaction>
</comment>
<dbReference type="GO" id="GO:0005829">
    <property type="term" value="C:cytosol"/>
    <property type="evidence" value="ECO:0007669"/>
    <property type="project" value="TreeGrafter"/>
</dbReference>
<protein>
    <recommendedName>
        <fullName evidence="3 6">Alanine racemase</fullName>
        <ecNumber evidence="3 6">5.1.1.1</ecNumber>
    </recommendedName>
</protein>
<dbReference type="EC" id="5.1.1.1" evidence="3 6"/>
<dbReference type="Pfam" id="PF00842">
    <property type="entry name" value="Ala_racemase_C"/>
    <property type="match status" value="1"/>
</dbReference>
<dbReference type="GO" id="GO:0030632">
    <property type="term" value="P:D-alanine biosynthetic process"/>
    <property type="evidence" value="ECO:0007669"/>
    <property type="project" value="UniProtKB-UniRule"/>
</dbReference>
<dbReference type="EMBL" id="VWNA01000001">
    <property type="protein sequence ID" value="MQT14432.1"/>
    <property type="molecule type" value="Genomic_DNA"/>
</dbReference>
<dbReference type="InterPro" id="IPR001608">
    <property type="entry name" value="Ala_racemase_N"/>
</dbReference>
<feature type="active site" description="Proton acceptor; specific for D-alanine" evidence="6">
    <location>
        <position position="54"/>
    </location>
</feature>
<accession>A0A6A7Y9V5</accession>
<evidence type="ECO:0000313" key="10">
    <source>
        <dbReference type="EMBL" id="MQT14432.1"/>
    </source>
</evidence>
<comment type="function">
    <text evidence="6">Catalyzes the interconversion of L-alanine and D-alanine. May also act on other amino acids.</text>
</comment>
<feature type="active site" description="Proton acceptor; specific for L-alanine" evidence="6">
    <location>
        <position position="275"/>
    </location>
</feature>
<evidence type="ECO:0000256" key="5">
    <source>
        <dbReference type="ARBA" id="ARBA00023235"/>
    </source>
</evidence>
<dbReference type="Pfam" id="PF01168">
    <property type="entry name" value="Ala_racemase_N"/>
    <property type="match status" value="1"/>
</dbReference>
<dbReference type="CDD" id="cd00430">
    <property type="entry name" value="PLPDE_III_AR"/>
    <property type="match status" value="1"/>
</dbReference>
<proteinExistence type="inferred from homology"/>
<dbReference type="SUPFAM" id="SSF51419">
    <property type="entry name" value="PLP-binding barrel"/>
    <property type="match status" value="1"/>
</dbReference>
<dbReference type="HAMAP" id="MF_01201">
    <property type="entry name" value="Ala_racemase"/>
    <property type="match status" value="1"/>
</dbReference>
<comment type="similarity">
    <text evidence="6">Belongs to the alanine racemase family.</text>
</comment>
<evidence type="ECO:0000256" key="6">
    <source>
        <dbReference type="HAMAP-Rule" id="MF_01201"/>
    </source>
</evidence>
<evidence type="ECO:0000313" key="11">
    <source>
        <dbReference type="Proteomes" id="UP000332515"/>
    </source>
</evidence>
<dbReference type="PANTHER" id="PTHR30511">
    <property type="entry name" value="ALANINE RACEMASE"/>
    <property type="match status" value="1"/>
</dbReference>
<feature type="binding site" evidence="6 8">
    <location>
        <position position="153"/>
    </location>
    <ligand>
        <name>substrate</name>
    </ligand>
</feature>
<evidence type="ECO:0000256" key="8">
    <source>
        <dbReference type="PIRSR" id="PIRSR600821-52"/>
    </source>
</evidence>
<gene>
    <name evidence="10" type="primary">alr</name>
    <name evidence="10" type="ORF">F0357_17600</name>
</gene>
<keyword evidence="11" id="KW-1185">Reference proteome</keyword>
<name>A0A6A7Y9V5_9HYPH</name>
<dbReference type="Proteomes" id="UP000332515">
    <property type="component" value="Unassembled WGS sequence"/>
</dbReference>
<dbReference type="InterPro" id="IPR011079">
    <property type="entry name" value="Ala_racemase_C"/>
</dbReference>
<dbReference type="AlphaFoldDB" id="A0A6A7Y9V5"/>
<dbReference type="InterPro" id="IPR029066">
    <property type="entry name" value="PLP-binding_barrel"/>
</dbReference>
<dbReference type="PRINTS" id="PR00992">
    <property type="entry name" value="ALARACEMASE"/>
</dbReference>
<dbReference type="SUPFAM" id="SSF50621">
    <property type="entry name" value="Alanine racemase C-terminal domain-like"/>
    <property type="match status" value="1"/>
</dbReference>
<evidence type="ECO:0000256" key="4">
    <source>
        <dbReference type="ARBA" id="ARBA00022898"/>
    </source>
</evidence>
<dbReference type="GO" id="GO:0030170">
    <property type="term" value="F:pyridoxal phosphate binding"/>
    <property type="evidence" value="ECO:0007669"/>
    <property type="project" value="UniProtKB-UniRule"/>
</dbReference>
<reference evidence="10 11" key="1">
    <citation type="submission" date="2019-09" db="EMBL/GenBank/DDBJ databases">
        <title>Segnochrobactrum spirostomi gen. nov., sp. nov., isolated from the ciliate Spirostomum cf. yagiui and description of a novel family, Segnochrobactraceae fam. nov. within the order Rhizobiales of the class Alphaproteobacteria.</title>
        <authorList>
            <person name="Akter S."/>
            <person name="Shazib S.U.A."/>
            <person name="Shin M.K."/>
        </authorList>
    </citation>
    <scope>NUCLEOTIDE SEQUENCE [LARGE SCALE GENOMIC DNA]</scope>
    <source>
        <strain evidence="10 11">Sp-1</strain>
    </source>
</reference>
<dbReference type="InterPro" id="IPR009006">
    <property type="entry name" value="Ala_racemase/Decarboxylase_C"/>
</dbReference>
<evidence type="ECO:0000256" key="1">
    <source>
        <dbReference type="ARBA" id="ARBA00000316"/>
    </source>
</evidence>
<comment type="pathway">
    <text evidence="6">Amino-acid biosynthesis; D-alanine biosynthesis; D-alanine from L-alanine: step 1/1.</text>
</comment>
<dbReference type="RefSeq" id="WP_153485138.1">
    <property type="nucleotide sequence ID" value="NZ_VWNA01000001.1"/>
</dbReference>
<comment type="cofactor">
    <cofactor evidence="2 6 7">
        <name>pyridoxal 5'-phosphate</name>
        <dbReference type="ChEBI" id="CHEBI:597326"/>
    </cofactor>
</comment>
<dbReference type="UniPathway" id="UPA00042">
    <property type="reaction ID" value="UER00497"/>
</dbReference>
<evidence type="ECO:0000259" key="9">
    <source>
        <dbReference type="SMART" id="SM01005"/>
    </source>
</evidence>
<keyword evidence="5 6" id="KW-0413">Isomerase</keyword>
<comment type="caution">
    <text evidence="10">The sequence shown here is derived from an EMBL/GenBank/DDBJ whole genome shotgun (WGS) entry which is preliminary data.</text>
</comment>
<evidence type="ECO:0000256" key="7">
    <source>
        <dbReference type="PIRSR" id="PIRSR600821-50"/>
    </source>
</evidence>
<dbReference type="PANTHER" id="PTHR30511:SF0">
    <property type="entry name" value="ALANINE RACEMASE, CATABOLIC-RELATED"/>
    <property type="match status" value="1"/>
</dbReference>
<evidence type="ECO:0000256" key="2">
    <source>
        <dbReference type="ARBA" id="ARBA00001933"/>
    </source>
</evidence>
<evidence type="ECO:0000256" key="3">
    <source>
        <dbReference type="ARBA" id="ARBA00013089"/>
    </source>
</evidence>
<dbReference type="Gene3D" id="2.40.37.10">
    <property type="entry name" value="Lyase, Ornithine Decarboxylase, Chain A, domain 1"/>
    <property type="match status" value="1"/>
</dbReference>